<dbReference type="EMBL" id="JAAOZC010000001">
    <property type="protein sequence ID" value="NIJ06604.1"/>
    <property type="molecule type" value="Genomic_DNA"/>
</dbReference>
<protein>
    <recommendedName>
        <fullName evidence="3">Ribose-phosphate pyrophosphokinase</fullName>
    </recommendedName>
</protein>
<accession>A0ABX0TR37</accession>
<reference evidence="1 2" key="1">
    <citation type="submission" date="2020-03" db="EMBL/GenBank/DDBJ databases">
        <title>Genomic Encyclopedia of Type Strains, Phase III (KMG-III): the genomes of soil and plant-associated and newly described type strains.</title>
        <authorList>
            <person name="Whitman W."/>
        </authorList>
    </citation>
    <scope>NUCLEOTIDE SEQUENCE [LARGE SCALE GENOMIC DNA]</scope>
    <source>
        <strain evidence="1 2">CECT 8804</strain>
    </source>
</reference>
<name>A0ABX0TR37_9SPHN</name>
<comment type="caution">
    <text evidence="1">The sequence shown here is derived from an EMBL/GenBank/DDBJ whole genome shotgun (WGS) entry which is preliminary data.</text>
</comment>
<organism evidence="1 2">
    <name type="scientific">Sphingomonas vulcanisoli</name>
    <dbReference type="NCBI Taxonomy" id="1658060"/>
    <lineage>
        <taxon>Bacteria</taxon>
        <taxon>Pseudomonadati</taxon>
        <taxon>Pseudomonadota</taxon>
        <taxon>Alphaproteobacteria</taxon>
        <taxon>Sphingomonadales</taxon>
        <taxon>Sphingomonadaceae</taxon>
        <taxon>Sphingomonas</taxon>
    </lineage>
</organism>
<gene>
    <name evidence="1" type="ORF">FHS31_000186</name>
</gene>
<keyword evidence="2" id="KW-1185">Reference proteome</keyword>
<dbReference type="RefSeq" id="WP_243843190.1">
    <property type="nucleotide sequence ID" value="NZ_JAAOZC010000001.1"/>
</dbReference>
<proteinExistence type="predicted"/>
<evidence type="ECO:0000313" key="1">
    <source>
        <dbReference type="EMBL" id="NIJ06604.1"/>
    </source>
</evidence>
<evidence type="ECO:0008006" key="3">
    <source>
        <dbReference type="Google" id="ProtNLM"/>
    </source>
</evidence>
<dbReference type="Proteomes" id="UP000727456">
    <property type="component" value="Unassembled WGS sequence"/>
</dbReference>
<evidence type="ECO:0000313" key="2">
    <source>
        <dbReference type="Proteomes" id="UP000727456"/>
    </source>
</evidence>
<sequence>MTIETLADWLEQQGIVPAEGPGSIADVALVRRLLIQAAGERRAVSYSELLGALGHRFTRPKVRALCKTLDAVEEGEGAGLAVLVVRESDRLPGQGWWVAQTARGYAGPWNGPGAEAHVGALQQMLFERWNATP</sequence>